<name>A0A4R8DIR2_9BACT</name>
<evidence type="ECO:0000313" key="1">
    <source>
        <dbReference type="EMBL" id="TDW97066.1"/>
    </source>
</evidence>
<dbReference type="AlphaFoldDB" id="A0A4R8DIR2"/>
<keyword evidence="2" id="KW-1185">Reference proteome</keyword>
<sequence>MTTTDLLRIKLTGKTPMFKELAELRRASGDPSGVLMAFCQFVHPGAYMDDWGASVAVLTSKGQYHYTLFEGAILKTNSEDGTRTLYTFPEKLLNEQQQVKPTKGRRL</sequence>
<organism evidence="1 2">
    <name type="scientific">Dinghuibacter silviterrae</name>
    <dbReference type="NCBI Taxonomy" id="1539049"/>
    <lineage>
        <taxon>Bacteria</taxon>
        <taxon>Pseudomonadati</taxon>
        <taxon>Bacteroidota</taxon>
        <taxon>Chitinophagia</taxon>
        <taxon>Chitinophagales</taxon>
        <taxon>Chitinophagaceae</taxon>
        <taxon>Dinghuibacter</taxon>
    </lineage>
</organism>
<dbReference type="Proteomes" id="UP000294498">
    <property type="component" value="Unassembled WGS sequence"/>
</dbReference>
<evidence type="ECO:0000313" key="2">
    <source>
        <dbReference type="Proteomes" id="UP000294498"/>
    </source>
</evidence>
<protein>
    <submittedName>
        <fullName evidence="1">Uncharacterized protein</fullName>
    </submittedName>
</protein>
<dbReference type="EMBL" id="SODV01000002">
    <property type="protein sequence ID" value="TDW97066.1"/>
    <property type="molecule type" value="Genomic_DNA"/>
</dbReference>
<dbReference type="RefSeq" id="WP_133998621.1">
    <property type="nucleotide sequence ID" value="NZ_SODV01000002.1"/>
</dbReference>
<comment type="caution">
    <text evidence="1">The sequence shown here is derived from an EMBL/GenBank/DDBJ whole genome shotgun (WGS) entry which is preliminary data.</text>
</comment>
<proteinExistence type="predicted"/>
<accession>A0A4R8DIR2</accession>
<reference evidence="1 2" key="1">
    <citation type="submission" date="2019-03" db="EMBL/GenBank/DDBJ databases">
        <title>Genomic Encyclopedia of Type Strains, Phase IV (KMG-IV): sequencing the most valuable type-strain genomes for metagenomic binning, comparative biology and taxonomic classification.</title>
        <authorList>
            <person name="Goeker M."/>
        </authorList>
    </citation>
    <scope>NUCLEOTIDE SEQUENCE [LARGE SCALE GENOMIC DNA]</scope>
    <source>
        <strain evidence="1 2">DSM 100059</strain>
    </source>
</reference>
<gene>
    <name evidence="1" type="ORF">EDB95_4905</name>
</gene>